<keyword evidence="3" id="KW-1185">Reference proteome</keyword>
<evidence type="ECO:0000313" key="3">
    <source>
        <dbReference type="Proteomes" id="UP000318138"/>
    </source>
</evidence>
<dbReference type="KEGG" id="psua:FLK61_30195"/>
<proteinExistence type="predicted"/>
<accession>A0A859FE50</accession>
<feature type="compositionally biased region" description="Polar residues" evidence="1">
    <location>
        <begin position="251"/>
        <end position="273"/>
    </location>
</feature>
<feature type="region of interest" description="Disordered" evidence="1">
    <location>
        <begin position="1"/>
        <end position="25"/>
    </location>
</feature>
<evidence type="ECO:0000313" key="2">
    <source>
        <dbReference type="EMBL" id="QKS70992.1"/>
    </source>
</evidence>
<reference evidence="3" key="1">
    <citation type="submission" date="2019-07" db="EMBL/GenBank/DDBJ databases">
        <title>Bacillus alkalisoli sp. nov. isolated from saline soil.</title>
        <authorList>
            <person name="Sun J.-Q."/>
            <person name="Xu L."/>
        </authorList>
    </citation>
    <scope>NUCLEOTIDE SEQUENCE [LARGE SCALE GENOMIC DNA]</scope>
    <source>
        <strain evidence="3">M4U3P1</strain>
    </source>
</reference>
<dbReference type="Proteomes" id="UP000318138">
    <property type="component" value="Chromosome"/>
</dbReference>
<dbReference type="RefSeq" id="WP_176009029.1">
    <property type="nucleotide sequence ID" value="NZ_CP041372.2"/>
</dbReference>
<feature type="region of interest" description="Disordered" evidence="1">
    <location>
        <begin position="249"/>
        <end position="273"/>
    </location>
</feature>
<organism evidence="2 3">
    <name type="scientific">Paenalkalicoccus suaedae</name>
    <dbReference type="NCBI Taxonomy" id="2592382"/>
    <lineage>
        <taxon>Bacteria</taxon>
        <taxon>Bacillati</taxon>
        <taxon>Bacillota</taxon>
        <taxon>Bacilli</taxon>
        <taxon>Bacillales</taxon>
        <taxon>Bacillaceae</taxon>
        <taxon>Paenalkalicoccus</taxon>
    </lineage>
</organism>
<dbReference type="AlphaFoldDB" id="A0A859FE50"/>
<protein>
    <recommendedName>
        <fullName evidence="4">Flagellar hook-length control protein FliK</fullName>
    </recommendedName>
</protein>
<gene>
    <name evidence="2" type="ORF">FLK61_30195</name>
</gene>
<evidence type="ECO:0000256" key="1">
    <source>
        <dbReference type="SAM" id="MobiDB-lite"/>
    </source>
</evidence>
<evidence type="ECO:0008006" key="4">
    <source>
        <dbReference type="Google" id="ProtNLM"/>
    </source>
</evidence>
<name>A0A859FE50_9BACI</name>
<sequence>MQVNPSQQHVKQDIPSQPIREGETARAQITSRISDREAMVMIRGQEVKATFEGRVPDRSVIHVEVQGKTDDGIRVKEVTRQTGQDRQAGVPTAQDARSVLRDLGIKEPSREMLAHTDKLMQRGVTLTRDTARELLSYVNSEKGTERERAQTITMLAHKRLEPTASQIRSVHEALHHSSYKSQITQAQGRETPSREQVEREIRNIQDRVTMGRPVTKEVQAVKERIQTLPVQADRQEMSRVLSKVEEAVNRQVESQPATSNRSSEAVASRQVLTTKEQTAEAVRQVIAAMQSGTNVRAAIEQLQATVQSDEALSKEVNQALRSMLTLQAKQGKEVAVASMRDLLVSLSPMPTKETMQTMTELLTKEPNIKEAIRAVSEQMTSMPREIAQKWDDAVRAATTKLDAGRELGARQILTDSLQQLSQTLLDPAQARMAELEQFVKNDVLSPLSLQSKQLLITEVTERLALATDQFKAFQRDVVNQLQRVEQLVAQFKQQALPQAKPMLENVIKQLDRAITKSDWLLHANMKQERQLLGASAKLNEAHKLLSRGNMAEATAIVKEVKRTLQEIRFQPTKERVQHVVQNMETKANVHRPSQQLDYVARTLTYNDHSPRQVLDGIRGLGLNRESELAQQLVNGKPITESQQRDLKSLLMKLGGDEEGKAQQTMQNLTGQQLLSKQETTPSQQMHVFHLPMQLKGELEDLQVFVNSRNNGEEVDWENCQLYFHIETKGLGPLGIALHVADRNLQVTLKNDTEGFGAKVEPLTEKYLEQLKEVGYNVSGVTTKALTEAQQSEQVEANERLAPIMTEKGFDYKI</sequence>
<dbReference type="EMBL" id="CP041372">
    <property type="protein sequence ID" value="QKS70992.1"/>
    <property type="molecule type" value="Genomic_DNA"/>
</dbReference>